<dbReference type="PANTHER" id="PTHR12755:SF6">
    <property type="entry name" value="POLYRIBONUCLEOTIDE 5'-HYDROXYL-KINASE CLP1"/>
    <property type="match status" value="1"/>
</dbReference>
<keyword evidence="4" id="KW-0067">ATP-binding</keyword>
<dbReference type="AlphaFoldDB" id="A0A0L0FFM1"/>
<sequence length="405" mass="44762">MAVVYTSDSTPMVSYINTHAALEQRRTLAEEDLENKRRGPRCMIVGAADVGKSRVSQTLINYAVRRGRKPLLVDLDCGQGAVTVPGTISAALFERPTEPELGMTNSTPLCYHYGCTTPERKETHYKYIVEALAKGLDERCLKDDKVRSAGYIINTPAWVTGNGTTLLKHMVTALKVDVILVLDHERLYSELSRWAAKENEKHAQAVEQLVEKEQADRLKDAPAPGTEDAGARDKDYFDKYYNIELVRLSKSGGVVTRPEPYRHDERSAQIRQYFYGHPVTKDDKIIGSTLFPHSLVVPFDSVKVFKIGAPPVPQWCLPAGEDPTKNETQATPVELTQELAHSLLSVSSAPMSEGIDIDAIVNYSVQGFVYVTSVNMEDSTITLLSPSPGGLPGEVLLKGEITWVE</sequence>
<evidence type="ECO:0000256" key="4">
    <source>
        <dbReference type="ARBA" id="ARBA00022840"/>
    </source>
</evidence>
<keyword evidence="2" id="KW-0507">mRNA processing</keyword>
<dbReference type="GO" id="GO:0051731">
    <property type="term" value="F:polynucleotide 5'-hydroxyl-kinase activity"/>
    <property type="evidence" value="ECO:0007669"/>
    <property type="project" value="InterPro"/>
</dbReference>
<reference evidence="9 10" key="1">
    <citation type="submission" date="2011-02" db="EMBL/GenBank/DDBJ databases">
        <title>The Genome Sequence of Sphaeroforma arctica JP610.</title>
        <authorList>
            <consortium name="The Broad Institute Genome Sequencing Platform"/>
            <person name="Russ C."/>
            <person name="Cuomo C."/>
            <person name="Young S.K."/>
            <person name="Zeng Q."/>
            <person name="Gargeya S."/>
            <person name="Alvarado L."/>
            <person name="Berlin A."/>
            <person name="Chapman S.B."/>
            <person name="Chen Z."/>
            <person name="Freedman E."/>
            <person name="Gellesch M."/>
            <person name="Goldberg J."/>
            <person name="Griggs A."/>
            <person name="Gujja S."/>
            <person name="Heilman E."/>
            <person name="Heiman D."/>
            <person name="Howarth C."/>
            <person name="Mehta T."/>
            <person name="Neiman D."/>
            <person name="Pearson M."/>
            <person name="Roberts A."/>
            <person name="Saif S."/>
            <person name="Shea T."/>
            <person name="Shenoy N."/>
            <person name="Sisk P."/>
            <person name="Stolte C."/>
            <person name="Sykes S."/>
            <person name="White J."/>
            <person name="Yandava C."/>
            <person name="Burger G."/>
            <person name="Gray M.W."/>
            <person name="Holland P.W.H."/>
            <person name="King N."/>
            <person name="Lang F.B.F."/>
            <person name="Roger A.J."/>
            <person name="Ruiz-Trillo I."/>
            <person name="Haas B."/>
            <person name="Nusbaum C."/>
            <person name="Birren B."/>
        </authorList>
    </citation>
    <scope>NUCLEOTIDE SEQUENCE [LARGE SCALE GENOMIC DNA]</scope>
    <source>
        <strain evidence="9 10">JP610</strain>
    </source>
</reference>
<dbReference type="Gene3D" id="3.40.50.300">
    <property type="entry name" value="P-loop containing nucleotide triphosphate hydrolases"/>
    <property type="match status" value="1"/>
</dbReference>
<keyword evidence="3" id="KW-0547">Nucleotide-binding</keyword>
<name>A0A0L0FFM1_9EUKA</name>
<keyword evidence="5" id="KW-0539">Nucleus</keyword>
<dbReference type="RefSeq" id="XP_014149178.1">
    <property type="nucleotide sequence ID" value="XM_014293703.1"/>
</dbReference>
<feature type="domain" description="Clp1 C-terminal" evidence="7">
    <location>
        <begin position="290"/>
        <end position="405"/>
    </location>
</feature>
<dbReference type="EMBL" id="KQ243729">
    <property type="protein sequence ID" value="KNC75276.1"/>
    <property type="molecule type" value="Genomic_DNA"/>
</dbReference>
<dbReference type="InterPro" id="IPR038238">
    <property type="entry name" value="Clp1_C_sf"/>
</dbReference>
<dbReference type="Gene3D" id="2.40.30.330">
    <property type="entry name" value="Pre-mRNA cleavage complex subunit Clp1, C-terminal domain"/>
    <property type="match status" value="1"/>
</dbReference>
<evidence type="ECO:0008006" key="11">
    <source>
        <dbReference type="Google" id="ProtNLM"/>
    </source>
</evidence>
<protein>
    <recommendedName>
        <fullName evidence="11">Protein CLP1 homolog</fullName>
    </recommendedName>
</protein>
<dbReference type="GO" id="GO:0005634">
    <property type="term" value="C:nucleus"/>
    <property type="evidence" value="ECO:0007669"/>
    <property type="project" value="UniProtKB-SubCell"/>
</dbReference>
<feature type="region of interest" description="Disordered" evidence="6">
    <location>
        <begin position="213"/>
        <end position="232"/>
    </location>
</feature>
<dbReference type="Pfam" id="PF16575">
    <property type="entry name" value="CLP1_P"/>
    <property type="match status" value="1"/>
</dbReference>
<dbReference type="Proteomes" id="UP000054560">
    <property type="component" value="Unassembled WGS sequence"/>
</dbReference>
<keyword evidence="10" id="KW-1185">Reference proteome</keyword>
<evidence type="ECO:0000256" key="2">
    <source>
        <dbReference type="ARBA" id="ARBA00022664"/>
    </source>
</evidence>
<dbReference type="InterPro" id="IPR045116">
    <property type="entry name" value="Clp1/Grc3"/>
</dbReference>
<dbReference type="GO" id="GO:0031124">
    <property type="term" value="P:mRNA 3'-end processing"/>
    <property type="evidence" value="ECO:0007669"/>
    <property type="project" value="InterPro"/>
</dbReference>
<evidence type="ECO:0000259" key="7">
    <source>
        <dbReference type="Pfam" id="PF06807"/>
    </source>
</evidence>
<evidence type="ECO:0000256" key="5">
    <source>
        <dbReference type="ARBA" id="ARBA00023242"/>
    </source>
</evidence>
<evidence type="ECO:0000256" key="6">
    <source>
        <dbReference type="SAM" id="MobiDB-lite"/>
    </source>
</evidence>
<dbReference type="SUPFAM" id="SSF52540">
    <property type="entry name" value="P-loop containing nucleoside triphosphate hydrolases"/>
    <property type="match status" value="1"/>
</dbReference>
<dbReference type="STRING" id="667725.A0A0L0FFM1"/>
<proteinExistence type="predicted"/>
<dbReference type="GO" id="GO:0005524">
    <property type="term" value="F:ATP binding"/>
    <property type="evidence" value="ECO:0007669"/>
    <property type="project" value="UniProtKB-KW"/>
</dbReference>
<evidence type="ECO:0000256" key="3">
    <source>
        <dbReference type="ARBA" id="ARBA00022741"/>
    </source>
</evidence>
<dbReference type="CDD" id="cd01983">
    <property type="entry name" value="SIMIBI"/>
    <property type="match status" value="1"/>
</dbReference>
<dbReference type="GeneID" id="25912699"/>
<gene>
    <name evidence="9" type="ORF">SARC_12195</name>
</gene>
<evidence type="ECO:0000256" key="1">
    <source>
        <dbReference type="ARBA" id="ARBA00004123"/>
    </source>
</evidence>
<evidence type="ECO:0000313" key="9">
    <source>
        <dbReference type="EMBL" id="KNC75276.1"/>
    </source>
</evidence>
<feature type="domain" description="Clp1 P-loop" evidence="8">
    <location>
        <begin position="46"/>
        <end position="206"/>
    </location>
</feature>
<comment type="subcellular location">
    <subcellularLocation>
        <location evidence="1">Nucleus</location>
    </subcellularLocation>
</comment>
<dbReference type="OrthoDB" id="258143at2759"/>
<dbReference type="InterPro" id="IPR010655">
    <property type="entry name" value="Clp1_C"/>
</dbReference>
<accession>A0A0L0FFM1</accession>
<dbReference type="Pfam" id="PF06807">
    <property type="entry name" value="Clp1"/>
    <property type="match status" value="1"/>
</dbReference>
<dbReference type="PANTHER" id="PTHR12755">
    <property type="entry name" value="CLEAVAGE/POLYADENYLATION FACTOR IA SUBUNIT CLP1P"/>
    <property type="match status" value="1"/>
</dbReference>
<dbReference type="GO" id="GO:0006388">
    <property type="term" value="P:tRNA splicing, via endonucleolytic cleavage and ligation"/>
    <property type="evidence" value="ECO:0007669"/>
    <property type="project" value="TreeGrafter"/>
</dbReference>
<dbReference type="eggNOG" id="KOG2749">
    <property type="taxonomic scope" value="Eukaryota"/>
</dbReference>
<evidence type="ECO:0000313" key="10">
    <source>
        <dbReference type="Proteomes" id="UP000054560"/>
    </source>
</evidence>
<dbReference type="InterPro" id="IPR032319">
    <property type="entry name" value="CLP1_P"/>
</dbReference>
<dbReference type="InterPro" id="IPR027417">
    <property type="entry name" value="P-loop_NTPase"/>
</dbReference>
<organism evidence="9 10">
    <name type="scientific">Sphaeroforma arctica JP610</name>
    <dbReference type="NCBI Taxonomy" id="667725"/>
    <lineage>
        <taxon>Eukaryota</taxon>
        <taxon>Ichthyosporea</taxon>
        <taxon>Ichthyophonida</taxon>
        <taxon>Sphaeroforma</taxon>
    </lineage>
</organism>
<dbReference type="FunFam" id="2.40.30.330:FF:000002">
    <property type="entry name" value="Protein CLP1 homolog"/>
    <property type="match status" value="1"/>
</dbReference>
<evidence type="ECO:0000259" key="8">
    <source>
        <dbReference type="Pfam" id="PF16575"/>
    </source>
</evidence>